<proteinExistence type="predicted"/>
<dbReference type="EMBL" id="CP063374">
    <property type="protein sequence ID" value="QOV43553.1"/>
    <property type="molecule type" value="Genomic_DNA"/>
</dbReference>
<feature type="chain" id="PRO_5030672983" description="DUF6299 domain-containing protein" evidence="2">
    <location>
        <begin position="29"/>
        <end position="151"/>
    </location>
</feature>
<evidence type="ECO:0000256" key="2">
    <source>
        <dbReference type="SAM" id="SignalP"/>
    </source>
</evidence>
<feature type="compositionally biased region" description="Polar residues" evidence="1">
    <location>
        <begin position="29"/>
        <end position="44"/>
    </location>
</feature>
<dbReference type="InterPro" id="IPR046266">
    <property type="entry name" value="DUF6299"/>
</dbReference>
<gene>
    <name evidence="4" type="ORF">IPT68_28110</name>
</gene>
<name>A0A7M2T6L9_STRCW</name>
<sequence length="151" mass="15622">MSLRPALGVAATAALALFAATPSTPAAADSNQSVTADSNQSVTVDPSGRIAADGTITLTGTYRCSDNTGPVFISSTIAQDSPLVRYGIGGSRAVCDGQAHRWENIGKPRNRVLKEGTAQVEATLMELRPQGGLPLPAFLATQRQDVVLAKS</sequence>
<evidence type="ECO:0000313" key="5">
    <source>
        <dbReference type="Proteomes" id="UP000594008"/>
    </source>
</evidence>
<keyword evidence="2" id="KW-0732">Signal</keyword>
<evidence type="ECO:0000259" key="3">
    <source>
        <dbReference type="Pfam" id="PF19816"/>
    </source>
</evidence>
<dbReference type="RefSeq" id="WP_189698645.1">
    <property type="nucleotide sequence ID" value="NZ_BMTA01000009.1"/>
</dbReference>
<feature type="domain" description="DUF6299" evidence="3">
    <location>
        <begin position="39"/>
        <end position="150"/>
    </location>
</feature>
<evidence type="ECO:0000313" key="4">
    <source>
        <dbReference type="EMBL" id="QOV43553.1"/>
    </source>
</evidence>
<evidence type="ECO:0000256" key="1">
    <source>
        <dbReference type="SAM" id="MobiDB-lite"/>
    </source>
</evidence>
<keyword evidence="5" id="KW-1185">Reference proteome</keyword>
<dbReference type="Pfam" id="PF19816">
    <property type="entry name" value="DUF6299"/>
    <property type="match status" value="1"/>
</dbReference>
<dbReference type="Proteomes" id="UP000594008">
    <property type="component" value="Chromosome"/>
</dbReference>
<organism evidence="4 5">
    <name type="scientific">Streptomyces chromofuscus</name>
    <dbReference type="NCBI Taxonomy" id="42881"/>
    <lineage>
        <taxon>Bacteria</taxon>
        <taxon>Bacillati</taxon>
        <taxon>Actinomycetota</taxon>
        <taxon>Actinomycetes</taxon>
        <taxon>Kitasatosporales</taxon>
        <taxon>Streptomycetaceae</taxon>
        <taxon>Streptomyces</taxon>
    </lineage>
</organism>
<reference evidence="4 5" key="1">
    <citation type="submission" date="2020-10" db="EMBL/GenBank/DDBJ databases">
        <title>Streptomyces chromofuscus complate genome analysis.</title>
        <authorList>
            <person name="Anwar N."/>
        </authorList>
    </citation>
    <scope>NUCLEOTIDE SEQUENCE [LARGE SCALE GENOMIC DNA]</scope>
    <source>
        <strain evidence="4 5">DSM 40273</strain>
    </source>
</reference>
<accession>A0A7M2T6L9</accession>
<protein>
    <recommendedName>
        <fullName evidence="3">DUF6299 domain-containing protein</fullName>
    </recommendedName>
</protein>
<feature type="signal peptide" evidence="2">
    <location>
        <begin position="1"/>
        <end position="28"/>
    </location>
</feature>
<dbReference type="KEGG" id="schf:IPT68_28110"/>
<dbReference type="AlphaFoldDB" id="A0A7M2T6L9"/>
<feature type="region of interest" description="Disordered" evidence="1">
    <location>
        <begin position="25"/>
        <end position="46"/>
    </location>
</feature>